<evidence type="ECO:0008006" key="8">
    <source>
        <dbReference type="Google" id="ProtNLM"/>
    </source>
</evidence>
<keyword evidence="7" id="KW-1185">Reference proteome</keyword>
<dbReference type="PANTHER" id="PTHR24296">
    <property type="entry name" value="CYTOCHROME P450"/>
    <property type="match status" value="1"/>
</dbReference>
<dbReference type="eggNOG" id="KOG0157">
    <property type="taxonomic scope" value="Eukaryota"/>
</dbReference>
<dbReference type="HOGENOM" id="CLU_001570_27_5_1"/>
<dbReference type="Gene3D" id="1.10.630.10">
    <property type="entry name" value="Cytochrome P450"/>
    <property type="match status" value="1"/>
</dbReference>
<keyword evidence="5" id="KW-1133">Transmembrane helix</keyword>
<evidence type="ECO:0000256" key="2">
    <source>
        <dbReference type="ARBA" id="ARBA00022723"/>
    </source>
</evidence>
<dbReference type="AlphaFoldDB" id="W1NKY2"/>
<evidence type="ECO:0000256" key="5">
    <source>
        <dbReference type="SAM" id="Phobius"/>
    </source>
</evidence>
<sequence>MDHGGRLVVLCGVGWAEVLLAVLCFLVLHYKPFITWPLLRDLPALLINLPRIQDWTADVHGAVGGTFTARGPILTGMRLVLTCDPCNVEYILKTRFSNFPKGPDFQDIFRELMGDGIFNTDGDEWQAQRRTANAHVRSKAFRTFFEKKSRELAFINLVPILGRAAEEGAAIDLQDLIMRYTVDATCAALFGEAIGYLAPELPLVPFAQAADEVMEAVVVRHVLPHMWWKLMRLLGLGMESRLAKGVRTMDEFVARQVVSARGRGSGGGDLLSIFATGDCFSGKESGVSSPACYILSGPT</sequence>
<gene>
    <name evidence="6" type="ORF">AMTR_s00060p00164420</name>
</gene>
<keyword evidence="5" id="KW-0472">Membrane</keyword>
<dbReference type="SUPFAM" id="SSF48264">
    <property type="entry name" value="Cytochrome P450"/>
    <property type="match status" value="1"/>
</dbReference>
<keyword evidence="2" id="KW-0479">Metal-binding</keyword>
<dbReference type="GO" id="GO:0004497">
    <property type="term" value="F:monooxygenase activity"/>
    <property type="evidence" value="ECO:0007669"/>
    <property type="project" value="InterPro"/>
</dbReference>
<proteinExistence type="inferred from homology"/>
<dbReference type="Proteomes" id="UP000017836">
    <property type="component" value="Unassembled WGS sequence"/>
</dbReference>
<keyword evidence="5" id="KW-0812">Transmembrane</keyword>
<keyword evidence="4" id="KW-0408">Iron</keyword>
<comment type="similarity">
    <text evidence="1">Belongs to the cytochrome P450 family.</text>
</comment>
<evidence type="ECO:0000313" key="7">
    <source>
        <dbReference type="Proteomes" id="UP000017836"/>
    </source>
</evidence>
<dbReference type="EMBL" id="KI397373">
    <property type="protein sequence ID" value="ERM95904.1"/>
    <property type="molecule type" value="Genomic_DNA"/>
</dbReference>
<dbReference type="GO" id="GO:0016705">
    <property type="term" value="F:oxidoreductase activity, acting on paired donors, with incorporation or reduction of molecular oxygen"/>
    <property type="evidence" value="ECO:0007669"/>
    <property type="project" value="InterPro"/>
</dbReference>
<dbReference type="InterPro" id="IPR036396">
    <property type="entry name" value="Cyt_P450_sf"/>
</dbReference>
<keyword evidence="3" id="KW-0560">Oxidoreductase</keyword>
<dbReference type="InterPro" id="IPR001128">
    <property type="entry name" value="Cyt_P450"/>
</dbReference>
<accession>W1NKY2</accession>
<dbReference type="OMA" id="TANHANY"/>
<dbReference type="Pfam" id="PF00067">
    <property type="entry name" value="p450"/>
    <property type="match status" value="1"/>
</dbReference>
<evidence type="ECO:0000256" key="3">
    <source>
        <dbReference type="ARBA" id="ARBA00023002"/>
    </source>
</evidence>
<evidence type="ECO:0000256" key="1">
    <source>
        <dbReference type="ARBA" id="ARBA00010617"/>
    </source>
</evidence>
<reference evidence="7" key="1">
    <citation type="journal article" date="2013" name="Science">
        <title>The Amborella genome and the evolution of flowering plants.</title>
        <authorList>
            <consortium name="Amborella Genome Project"/>
        </authorList>
    </citation>
    <scope>NUCLEOTIDE SEQUENCE [LARGE SCALE GENOMIC DNA]</scope>
</reference>
<dbReference type="Gramene" id="ERM95904">
    <property type="protein sequence ID" value="ERM95904"/>
    <property type="gene ID" value="AMTR_s00060p00164420"/>
</dbReference>
<dbReference type="GO" id="GO:0005506">
    <property type="term" value="F:iron ion binding"/>
    <property type="evidence" value="ECO:0007669"/>
    <property type="project" value="InterPro"/>
</dbReference>
<name>W1NKY2_AMBTC</name>
<protein>
    <recommendedName>
        <fullName evidence="8">Cytochrome P450</fullName>
    </recommendedName>
</protein>
<feature type="transmembrane region" description="Helical" evidence="5">
    <location>
        <begin position="7"/>
        <end position="30"/>
    </location>
</feature>
<evidence type="ECO:0000313" key="6">
    <source>
        <dbReference type="EMBL" id="ERM95904.1"/>
    </source>
</evidence>
<evidence type="ECO:0000256" key="4">
    <source>
        <dbReference type="ARBA" id="ARBA00023004"/>
    </source>
</evidence>
<organism evidence="6 7">
    <name type="scientific">Amborella trichopoda</name>
    <dbReference type="NCBI Taxonomy" id="13333"/>
    <lineage>
        <taxon>Eukaryota</taxon>
        <taxon>Viridiplantae</taxon>
        <taxon>Streptophyta</taxon>
        <taxon>Embryophyta</taxon>
        <taxon>Tracheophyta</taxon>
        <taxon>Spermatophyta</taxon>
        <taxon>Magnoliopsida</taxon>
        <taxon>Amborellales</taxon>
        <taxon>Amborellaceae</taxon>
        <taxon>Amborella</taxon>
    </lineage>
</organism>
<dbReference type="GO" id="GO:0020037">
    <property type="term" value="F:heme binding"/>
    <property type="evidence" value="ECO:0007669"/>
    <property type="project" value="InterPro"/>
</dbReference>